<dbReference type="Pfam" id="PF03188">
    <property type="entry name" value="Cytochrom_B561"/>
    <property type="match status" value="1"/>
</dbReference>
<evidence type="ECO:0000313" key="15">
    <source>
        <dbReference type="Proteomes" id="UP000025227"/>
    </source>
</evidence>
<dbReference type="PANTHER" id="PTHR15422:SF24">
    <property type="entry name" value="DOMON RELATED DOMAIN-CONTAINING PROTEIN"/>
    <property type="match status" value="1"/>
</dbReference>
<dbReference type="GO" id="GO:0016020">
    <property type="term" value="C:membrane"/>
    <property type="evidence" value="ECO:0007669"/>
    <property type="project" value="UniProtKB-SubCell"/>
</dbReference>
<evidence type="ECO:0000256" key="9">
    <source>
        <dbReference type="ARBA" id="ARBA00023004"/>
    </source>
</evidence>
<evidence type="ECO:0000256" key="2">
    <source>
        <dbReference type="ARBA" id="ARBA00004141"/>
    </source>
</evidence>
<evidence type="ECO:0000256" key="5">
    <source>
        <dbReference type="ARBA" id="ARBA00022692"/>
    </source>
</evidence>
<keyword evidence="13" id="KW-0732">Signal</keyword>
<evidence type="ECO:0000256" key="1">
    <source>
        <dbReference type="ARBA" id="ARBA00001970"/>
    </source>
</evidence>
<dbReference type="WBParaSite" id="HCON_00042750-00001">
    <property type="protein sequence ID" value="HCON_00042750-00001"/>
    <property type="gene ID" value="HCON_00042750"/>
</dbReference>
<keyword evidence="7" id="KW-0249">Electron transport</keyword>
<evidence type="ECO:0000256" key="4">
    <source>
        <dbReference type="ARBA" id="ARBA00022617"/>
    </source>
</evidence>
<dbReference type="InterPro" id="IPR006593">
    <property type="entry name" value="Cyt_b561/ferric_Rdtase_TM"/>
</dbReference>
<keyword evidence="10 12" id="KW-0472">Membrane</keyword>
<dbReference type="EC" id="7.2.1.3" evidence="11"/>
<dbReference type="Gene3D" id="1.20.120.1770">
    <property type="match status" value="1"/>
</dbReference>
<feature type="transmembrane region" description="Helical" evidence="12">
    <location>
        <begin position="324"/>
        <end position="346"/>
    </location>
</feature>
<feature type="transmembrane region" description="Helical" evidence="12">
    <location>
        <begin position="210"/>
        <end position="231"/>
    </location>
</feature>
<protein>
    <recommendedName>
        <fullName evidence="11">ascorbate ferrireductase (transmembrane)</fullName>
        <ecNumber evidence="11">7.2.1.3</ecNumber>
    </recommendedName>
</protein>
<evidence type="ECO:0000256" key="3">
    <source>
        <dbReference type="ARBA" id="ARBA00022448"/>
    </source>
</evidence>
<evidence type="ECO:0000313" key="16">
    <source>
        <dbReference type="WBParaSite" id="HCON_00042750-00001"/>
    </source>
</evidence>
<evidence type="ECO:0000256" key="10">
    <source>
        <dbReference type="ARBA" id="ARBA00023136"/>
    </source>
</evidence>
<organism evidence="15 16">
    <name type="scientific">Haemonchus contortus</name>
    <name type="common">Barber pole worm</name>
    <dbReference type="NCBI Taxonomy" id="6289"/>
    <lineage>
        <taxon>Eukaryota</taxon>
        <taxon>Metazoa</taxon>
        <taxon>Ecdysozoa</taxon>
        <taxon>Nematoda</taxon>
        <taxon>Chromadorea</taxon>
        <taxon>Rhabditida</taxon>
        <taxon>Rhabditina</taxon>
        <taxon>Rhabditomorpha</taxon>
        <taxon>Strongyloidea</taxon>
        <taxon>Trichostrongylidae</taxon>
        <taxon>Haemonchus</taxon>
    </lineage>
</organism>
<feature type="domain" description="Cytochrome b561" evidence="14">
    <location>
        <begin position="171"/>
        <end position="378"/>
    </location>
</feature>
<dbReference type="GO" id="GO:0046872">
    <property type="term" value="F:metal ion binding"/>
    <property type="evidence" value="ECO:0007669"/>
    <property type="project" value="UniProtKB-KW"/>
</dbReference>
<evidence type="ECO:0000256" key="8">
    <source>
        <dbReference type="ARBA" id="ARBA00022989"/>
    </source>
</evidence>
<proteinExistence type="predicted"/>
<evidence type="ECO:0000256" key="12">
    <source>
        <dbReference type="SAM" id="Phobius"/>
    </source>
</evidence>
<feature type="transmembrane region" description="Helical" evidence="12">
    <location>
        <begin position="252"/>
        <end position="271"/>
    </location>
</feature>
<dbReference type="OrthoDB" id="2419613at2759"/>
<evidence type="ECO:0000256" key="6">
    <source>
        <dbReference type="ARBA" id="ARBA00022723"/>
    </source>
</evidence>
<feature type="transmembrane region" description="Helical" evidence="12">
    <location>
        <begin position="399"/>
        <end position="419"/>
    </location>
</feature>
<keyword evidence="15" id="KW-1185">Reference proteome</keyword>
<feature type="chain" id="PRO_5029858347" description="ascorbate ferrireductase (transmembrane)" evidence="13">
    <location>
        <begin position="21"/>
        <end position="424"/>
    </location>
</feature>
<feature type="transmembrane region" description="Helical" evidence="12">
    <location>
        <begin position="358"/>
        <end position="378"/>
    </location>
</feature>
<name>A0A7I4Y3D1_HAECO</name>
<evidence type="ECO:0000259" key="14">
    <source>
        <dbReference type="PROSITE" id="PS50939"/>
    </source>
</evidence>
<sequence>MYFDLILLLVSIAYLLPAIASFTFDASSCGETKECLIYKDGLAFSYHVVSPSFIDIELKSQANDTNRFVAVTFANDGRTPSIECSTVNGQPPTLQVPGIDDTPENLQKPGISAFRGLYFSNVTATLQNDTLYCSGRVLVTAQNNPEFLTYNPSRNYVITLESGIINGGTRITTTESHTSSPLLLDPVKPITSTSSGLDVTIKRRLNKAHAILMVLSWLFFVPTAVLFARFLRDFWSGTKPGGLCVWYHAHRTCNFIAVVLMIASFICIMISKGWTWTGPGSKSKYYTKVHTLTGLLALILAWLQPLISLLRCSPSDRRRPFFNWIHRLIAVVAFALATTAFAVAALEFRIWPQHTLQLVLVLSPALLLIALTVTFFLVENVIDFDEASYASIQSIRFSIIFWTIGILMALCIWMTVLLANGYPN</sequence>
<evidence type="ECO:0000256" key="11">
    <source>
        <dbReference type="ARBA" id="ARBA00024225"/>
    </source>
</evidence>
<dbReference type="PANTHER" id="PTHR15422">
    <property type="entry name" value="OS05G0565100 PROTEIN"/>
    <property type="match status" value="1"/>
</dbReference>
<evidence type="ECO:0000256" key="7">
    <source>
        <dbReference type="ARBA" id="ARBA00022982"/>
    </source>
</evidence>
<evidence type="ECO:0000256" key="13">
    <source>
        <dbReference type="SAM" id="SignalP"/>
    </source>
</evidence>
<comment type="cofactor">
    <cofactor evidence="1">
        <name>heme b</name>
        <dbReference type="ChEBI" id="CHEBI:60344"/>
    </cofactor>
</comment>
<reference evidence="16" key="1">
    <citation type="submission" date="2020-12" db="UniProtKB">
        <authorList>
            <consortium name="WormBaseParasite"/>
        </authorList>
    </citation>
    <scope>IDENTIFICATION</scope>
    <source>
        <strain evidence="16">MHco3</strain>
    </source>
</reference>
<dbReference type="GO" id="GO:0140571">
    <property type="term" value="F:transmembrane ascorbate ferrireductase activity"/>
    <property type="evidence" value="ECO:0007669"/>
    <property type="project" value="UniProtKB-EC"/>
</dbReference>
<comment type="subcellular location">
    <subcellularLocation>
        <location evidence="2">Membrane</location>
        <topology evidence="2">Multi-pass membrane protein</topology>
    </subcellularLocation>
</comment>
<accession>A0A7I4Y3D1</accession>
<dbReference type="PROSITE" id="PS50939">
    <property type="entry name" value="CYTOCHROME_B561"/>
    <property type="match status" value="1"/>
</dbReference>
<dbReference type="SMART" id="SM00665">
    <property type="entry name" value="B561"/>
    <property type="match status" value="1"/>
</dbReference>
<keyword evidence="5 12" id="KW-0812">Transmembrane</keyword>
<keyword evidence="9" id="KW-0408">Iron</keyword>
<dbReference type="InterPro" id="IPR045150">
    <property type="entry name" value="CYB561D1/2"/>
</dbReference>
<dbReference type="GO" id="GO:0020037">
    <property type="term" value="F:heme binding"/>
    <property type="evidence" value="ECO:0007669"/>
    <property type="project" value="TreeGrafter"/>
</dbReference>
<keyword evidence="8 12" id="KW-1133">Transmembrane helix</keyword>
<dbReference type="OMA" id="ICIMISK"/>
<dbReference type="CDD" id="cd08760">
    <property type="entry name" value="Cyt_b561_FRRS1_like"/>
    <property type="match status" value="1"/>
</dbReference>
<feature type="signal peptide" evidence="13">
    <location>
        <begin position="1"/>
        <end position="20"/>
    </location>
</feature>
<dbReference type="GO" id="GO:0140575">
    <property type="term" value="F:transmembrane monodehydroascorbate reductase activity"/>
    <property type="evidence" value="ECO:0007669"/>
    <property type="project" value="InterPro"/>
</dbReference>
<dbReference type="AlphaFoldDB" id="A0A7I4Y3D1"/>
<dbReference type="Proteomes" id="UP000025227">
    <property type="component" value="Unplaced"/>
</dbReference>
<feature type="transmembrane region" description="Helical" evidence="12">
    <location>
        <begin position="291"/>
        <end position="312"/>
    </location>
</feature>
<keyword evidence="3" id="KW-0813">Transport</keyword>
<keyword evidence="4" id="KW-0349">Heme</keyword>
<keyword evidence="6" id="KW-0479">Metal-binding</keyword>